<dbReference type="EMBL" id="SDOX01000018">
    <property type="protein sequence ID" value="TFJ84638.1"/>
    <property type="molecule type" value="Genomic_DNA"/>
</dbReference>
<organism evidence="7 8">
    <name type="scientific">Nannochloropsis salina CCMP1776</name>
    <dbReference type="NCBI Taxonomy" id="1027361"/>
    <lineage>
        <taxon>Eukaryota</taxon>
        <taxon>Sar</taxon>
        <taxon>Stramenopiles</taxon>
        <taxon>Ochrophyta</taxon>
        <taxon>Eustigmatophyceae</taxon>
        <taxon>Eustigmatales</taxon>
        <taxon>Monodopsidaceae</taxon>
        <taxon>Microchloropsis</taxon>
        <taxon>Microchloropsis salina</taxon>
    </lineage>
</organism>
<evidence type="ECO:0000256" key="2">
    <source>
        <dbReference type="ARBA" id="ARBA00009012"/>
    </source>
</evidence>
<feature type="transmembrane region" description="Helical" evidence="6">
    <location>
        <begin position="45"/>
        <end position="65"/>
    </location>
</feature>
<dbReference type="PANTHER" id="PTHR13353:SF5">
    <property type="entry name" value="TRANSMEMBRANE PROTEIN 19"/>
    <property type="match status" value="1"/>
</dbReference>
<dbReference type="AlphaFoldDB" id="A0A4D9D7M6"/>
<accession>A0A4D9D7M6</accession>
<gene>
    <name evidence="7" type="ORF">NSK_004103</name>
</gene>
<evidence type="ECO:0000256" key="1">
    <source>
        <dbReference type="ARBA" id="ARBA00004141"/>
    </source>
</evidence>
<dbReference type="PANTHER" id="PTHR13353">
    <property type="entry name" value="TRANSMEMBRANE PROTEIN 19"/>
    <property type="match status" value="1"/>
</dbReference>
<proteinExistence type="inferred from homology"/>
<dbReference type="Pfam" id="PF01940">
    <property type="entry name" value="DUF92"/>
    <property type="match status" value="1"/>
</dbReference>
<keyword evidence="4 6" id="KW-1133">Transmembrane helix</keyword>
<reference evidence="7 8" key="1">
    <citation type="submission" date="2019-01" db="EMBL/GenBank/DDBJ databases">
        <title>Nuclear Genome Assembly of the Microalgal Biofuel strain Nannochloropsis salina CCMP1776.</title>
        <authorList>
            <person name="Hovde B."/>
        </authorList>
    </citation>
    <scope>NUCLEOTIDE SEQUENCE [LARGE SCALE GENOMIC DNA]</scope>
    <source>
        <strain evidence="7 8">CCMP1776</strain>
    </source>
</reference>
<dbReference type="OrthoDB" id="30881at2759"/>
<evidence type="ECO:0000256" key="4">
    <source>
        <dbReference type="ARBA" id="ARBA00022989"/>
    </source>
</evidence>
<name>A0A4D9D7M6_9STRA</name>
<feature type="transmembrane region" description="Helical" evidence="6">
    <location>
        <begin position="239"/>
        <end position="258"/>
    </location>
</feature>
<keyword evidence="5 6" id="KW-0472">Membrane</keyword>
<evidence type="ECO:0008006" key="9">
    <source>
        <dbReference type="Google" id="ProtNLM"/>
    </source>
</evidence>
<evidence type="ECO:0000256" key="6">
    <source>
        <dbReference type="SAM" id="Phobius"/>
    </source>
</evidence>
<sequence length="259" mass="27437">MGASLRFGALMILFYQSSSILTRFRCETKALLEEDHKQGGQRSAAQVLACSFLGTLIAVAFVFLLGPDDLPLNFEASPLRSRLLCAYVGHYACCNGDTWASEIGILSPSSPRLVTAGFRRVVPRGTNGGMSLTGTLASIAGGALIGTGHSILGFVLGMPDDASGAGWCPGWFFMTVIGAACGFIGSLSDSILGGLFQATWYCAEKKRVVKHPTAQERQGRGAEQVRLISGLDLLSNEHVNLISIALTTALAPVLGRLLW</sequence>
<comment type="similarity">
    <text evidence="2">Belongs to the TMEM19 family.</text>
</comment>
<keyword evidence="8" id="KW-1185">Reference proteome</keyword>
<evidence type="ECO:0000256" key="5">
    <source>
        <dbReference type="ARBA" id="ARBA00023136"/>
    </source>
</evidence>
<evidence type="ECO:0000256" key="3">
    <source>
        <dbReference type="ARBA" id="ARBA00022692"/>
    </source>
</evidence>
<feature type="transmembrane region" description="Helical" evidence="6">
    <location>
        <begin position="136"/>
        <end position="156"/>
    </location>
</feature>
<evidence type="ECO:0000313" key="8">
    <source>
        <dbReference type="Proteomes" id="UP000355283"/>
    </source>
</evidence>
<dbReference type="Proteomes" id="UP000355283">
    <property type="component" value="Unassembled WGS sequence"/>
</dbReference>
<keyword evidence="3 6" id="KW-0812">Transmembrane</keyword>
<comment type="subcellular location">
    <subcellularLocation>
        <location evidence="1">Membrane</location>
        <topology evidence="1">Multi-pass membrane protein</topology>
    </subcellularLocation>
</comment>
<dbReference type="InterPro" id="IPR002794">
    <property type="entry name" value="DUF92_TMEM19"/>
</dbReference>
<evidence type="ECO:0000313" key="7">
    <source>
        <dbReference type="EMBL" id="TFJ84638.1"/>
    </source>
</evidence>
<feature type="transmembrane region" description="Helical" evidence="6">
    <location>
        <begin position="168"/>
        <end position="187"/>
    </location>
</feature>
<dbReference type="GO" id="GO:0016020">
    <property type="term" value="C:membrane"/>
    <property type="evidence" value="ECO:0007669"/>
    <property type="project" value="UniProtKB-SubCell"/>
</dbReference>
<protein>
    <recommendedName>
        <fullName evidence="9">Transmembrane protein 19</fullName>
    </recommendedName>
</protein>
<comment type="caution">
    <text evidence="7">The sequence shown here is derived from an EMBL/GenBank/DDBJ whole genome shotgun (WGS) entry which is preliminary data.</text>
</comment>